<evidence type="ECO:0000313" key="4">
    <source>
        <dbReference type="Proteomes" id="UP000294862"/>
    </source>
</evidence>
<dbReference type="AlphaFoldDB" id="A0A4R2I8R2"/>
<feature type="transmembrane region" description="Helical" evidence="1">
    <location>
        <begin position="326"/>
        <end position="349"/>
    </location>
</feature>
<keyword evidence="1" id="KW-0472">Membrane</keyword>
<reference evidence="3 4" key="1">
    <citation type="journal article" date="2015" name="Stand. Genomic Sci.">
        <title>Genomic Encyclopedia of Bacterial and Archaeal Type Strains, Phase III: the genomes of soil and plant-associated and newly described type strains.</title>
        <authorList>
            <person name="Whitman W.B."/>
            <person name="Woyke T."/>
            <person name="Klenk H.P."/>
            <person name="Zhou Y."/>
            <person name="Lilburn T.G."/>
            <person name="Beck B.J."/>
            <person name="De Vos P."/>
            <person name="Vandamme P."/>
            <person name="Eisen J.A."/>
            <person name="Garrity G."/>
            <person name="Hugenholtz P."/>
            <person name="Kyrpides N.C."/>
        </authorList>
    </citation>
    <scope>NUCLEOTIDE SEQUENCE [LARGE SCALE GENOMIC DNA]</scope>
    <source>
        <strain evidence="3 4">A3</strain>
    </source>
</reference>
<accession>A0A4R2I8R2</accession>
<gene>
    <name evidence="3" type="ORF">EV148_105161</name>
</gene>
<dbReference type="GO" id="GO:0016747">
    <property type="term" value="F:acyltransferase activity, transferring groups other than amino-acyl groups"/>
    <property type="evidence" value="ECO:0007669"/>
    <property type="project" value="InterPro"/>
</dbReference>
<keyword evidence="1" id="KW-1133">Transmembrane helix</keyword>
<feature type="transmembrane region" description="Helical" evidence="1">
    <location>
        <begin position="20"/>
        <end position="39"/>
    </location>
</feature>
<dbReference type="EMBL" id="SLWQ01000005">
    <property type="protein sequence ID" value="TCO40366.1"/>
    <property type="molecule type" value="Genomic_DNA"/>
</dbReference>
<organism evidence="3 4">
    <name type="scientific">Dokdonella fugitiva</name>
    <dbReference type="NCBI Taxonomy" id="328517"/>
    <lineage>
        <taxon>Bacteria</taxon>
        <taxon>Pseudomonadati</taxon>
        <taxon>Pseudomonadota</taxon>
        <taxon>Gammaproteobacteria</taxon>
        <taxon>Lysobacterales</taxon>
        <taxon>Rhodanobacteraceae</taxon>
        <taxon>Dokdonella</taxon>
    </lineage>
</organism>
<feature type="transmembrane region" description="Helical" evidence="1">
    <location>
        <begin position="200"/>
        <end position="220"/>
    </location>
</feature>
<feature type="transmembrane region" description="Helical" evidence="1">
    <location>
        <begin position="294"/>
        <end position="314"/>
    </location>
</feature>
<comment type="caution">
    <text evidence="3">The sequence shown here is derived from an EMBL/GenBank/DDBJ whole genome shotgun (WGS) entry which is preliminary data.</text>
</comment>
<dbReference type="GO" id="GO:0016020">
    <property type="term" value="C:membrane"/>
    <property type="evidence" value="ECO:0007669"/>
    <property type="project" value="TreeGrafter"/>
</dbReference>
<dbReference type="RefSeq" id="WP_131997915.1">
    <property type="nucleotide sequence ID" value="NZ_SLWQ01000005.1"/>
</dbReference>
<evidence type="ECO:0000313" key="3">
    <source>
        <dbReference type="EMBL" id="TCO40366.1"/>
    </source>
</evidence>
<feature type="transmembrane region" description="Helical" evidence="1">
    <location>
        <begin position="59"/>
        <end position="79"/>
    </location>
</feature>
<sequence>MSGELPSRAGADARLRHIDALRALAALLVVWRHVGDAYVGFGIGMGGRWLATVASSIDVGRIGVVTFFLISGYVIPFSIHPERRAALGTFLIKRFFRIYPAYWLSIPLGAFATCWLWGRPFGLREFVVNLTLLQDFFGVTAAEGLYWTLLVEWAFYLLCVVLLLCGSLGRPRHLLAVSIAFTLAYSIEMLVRWWNGTTLMGSPAAFTLLNLSLMLVGTLYRTVIDDARSDDRIVQAGLHGLLLWHLVALPAGAVYAIGWKYNATIPYALGLLLFIAGTRFVRIRSALTDWLGRISYSIYLFHPVVFMVMLWLLLRLPAGSVLRVQHLGVYIVANMAITVVLATLVYRWVERPGMELGRRVARAWSRYRERAAAMPTAGVTGGVLGPEHDFRPRHGTDPLR</sequence>
<protein>
    <submittedName>
        <fullName evidence="3">Peptidoglycan/LPS O-acetylase OafA/YrhL</fullName>
    </submittedName>
</protein>
<dbReference type="PANTHER" id="PTHR23028:SF53">
    <property type="entry name" value="ACYL_TRANSF_3 DOMAIN-CONTAINING PROTEIN"/>
    <property type="match status" value="1"/>
</dbReference>
<name>A0A4R2I8R2_9GAMM</name>
<feature type="transmembrane region" description="Helical" evidence="1">
    <location>
        <begin position="145"/>
        <end position="165"/>
    </location>
</feature>
<dbReference type="OrthoDB" id="9767863at2"/>
<feature type="transmembrane region" description="Helical" evidence="1">
    <location>
        <begin position="265"/>
        <end position="282"/>
    </location>
</feature>
<dbReference type="InterPro" id="IPR002656">
    <property type="entry name" value="Acyl_transf_3_dom"/>
</dbReference>
<feature type="transmembrane region" description="Helical" evidence="1">
    <location>
        <begin position="174"/>
        <end position="194"/>
    </location>
</feature>
<dbReference type="InterPro" id="IPR050879">
    <property type="entry name" value="Acyltransferase_3"/>
</dbReference>
<dbReference type="PANTHER" id="PTHR23028">
    <property type="entry name" value="ACETYLTRANSFERASE"/>
    <property type="match status" value="1"/>
</dbReference>
<evidence type="ECO:0000256" key="1">
    <source>
        <dbReference type="SAM" id="Phobius"/>
    </source>
</evidence>
<feature type="domain" description="Acyltransferase 3" evidence="2">
    <location>
        <begin position="18"/>
        <end position="342"/>
    </location>
</feature>
<proteinExistence type="predicted"/>
<dbReference type="Pfam" id="PF01757">
    <property type="entry name" value="Acyl_transf_3"/>
    <property type="match status" value="1"/>
</dbReference>
<feature type="transmembrane region" description="Helical" evidence="1">
    <location>
        <begin position="100"/>
        <end position="118"/>
    </location>
</feature>
<keyword evidence="1" id="KW-0812">Transmembrane</keyword>
<feature type="transmembrane region" description="Helical" evidence="1">
    <location>
        <begin position="241"/>
        <end position="259"/>
    </location>
</feature>
<dbReference type="Proteomes" id="UP000294862">
    <property type="component" value="Unassembled WGS sequence"/>
</dbReference>
<dbReference type="GO" id="GO:0009103">
    <property type="term" value="P:lipopolysaccharide biosynthetic process"/>
    <property type="evidence" value="ECO:0007669"/>
    <property type="project" value="TreeGrafter"/>
</dbReference>
<evidence type="ECO:0000259" key="2">
    <source>
        <dbReference type="Pfam" id="PF01757"/>
    </source>
</evidence>
<keyword evidence="4" id="KW-1185">Reference proteome</keyword>